<name>A0ABY7HNF1_9GAMM</name>
<dbReference type="EMBL" id="CP114058">
    <property type="protein sequence ID" value="WAT00624.1"/>
    <property type="molecule type" value="Genomic_DNA"/>
</dbReference>
<accession>A0ABY7HNF1</accession>
<feature type="region of interest" description="Disordered" evidence="1">
    <location>
        <begin position="1"/>
        <end position="27"/>
    </location>
</feature>
<protein>
    <submittedName>
        <fullName evidence="2">Uncharacterized protein</fullName>
    </submittedName>
</protein>
<reference evidence="2" key="1">
    <citation type="submission" date="2022-12" db="EMBL/GenBank/DDBJ databases">
        <title>Complete genome sequence of an Australian strain of Rouxiella badensis DAR84756 and resolution of the R. badensis DSM100043 and R. chamberiensis DSM28324 genomes.</title>
        <authorList>
            <person name="Paul S."/>
            <person name="Anderson P.J."/>
            <person name="Maynard G."/>
            <person name="Dyall-Smith M."/>
            <person name="Kudinha T."/>
        </authorList>
    </citation>
    <scope>NUCLEOTIDE SEQUENCE</scope>
    <source>
        <strain evidence="2">DSM 28324</strain>
    </source>
</reference>
<dbReference type="RefSeq" id="WP_269127922.1">
    <property type="nucleotide sequence ID" value="NZ_CP114058.1"/>
</dbReference>
<organism evidence="2 3">
    <name type="scientific">Rouxiella chamberiensis</name>
    <dbReference type="NCBI Taxonomy" id="1513468"/>
    <lineage>
        <taxon>Bacteria</taxon>
        <taxon>Pseudomonadati</taxon>
        <taxon>Pseudomonadota</taxon>
        <taxon>Gammaproteobacteria</taxon>
        <taxon>Enterobacterales</taxon>
        <taxon>Yersiniaceae</taxon>
        <taxon>Rouxiella</taxon>
    </lineage>
</organism>
<sequence>MPSLSRRQDEKGRTTARRQAREAKAARNEGDIRYWRALSPSQAGTTNDVYAQNDTVSAGFETAVSGHHWLEALRDVSRYCQDYPPTGYVSLATNRLESARILYSMYEQAKWADERLFSFINQQLDPAQPGYSAPLARKILRVESALYYVQSRIIGWDLTSAAPDFEPRFLAAHAERGLIFTPETIIDFYLAQFNVLTRAPAKPFKTRNQLNDLTHYYAQFTEYLNHHALDDVVAVVAQTTAYMGISALDLERAFTPLFSARIGHYRSALLPQTGAKSHAFEAGSFIFIFRGHSGKRYAASNWGAQLAVAEISRLLPESGVTAIRALADSKLISADWLPVEALVAALWPGISTLNAGKLMIMKKYKHALRFNVTEPLSSKP</sequence>
<proteinExistence type="predicted"/>
<evidence type="ECO:0000313" key="3">
    <source>
        <dbReference type="Proteomes" id="UP001164712"/>
    </source>
</evidence>
<keyword evidence="3" id="KW-1185">Reference proteome</keyword>
<dbReference type="Proteomes" id="UP001164712">
    <property type="component" value="Chromosome"/>
</dbReference>
<evidence type="ECO:0000256" key="1">
    <source>
        <dbReference type="SAM" id="MobiDB-lite"/>
    </source>
</evidence>
<evidence type="ECO:0000313" key="2">
    <source>
        <dbReference type="EMBL" id="WAT00624.1"/>
    </source>
</evidence>
<gene>
    <name evidence="2" type="ORF">O1V66_17405</name>
</gene>